<organism evidence="1 2">
    <name type="scientific">Prescottella agglutinans</name>
    <dbReference type="NCBI Taxonomy" id="1644129"/>
    <lineage>
        <taxon>Bacteria</taxon>
        <taxon>Bacillati</taxon>
        <taxon>Actinomycetota</taxon>
        <taxon>Actinomycetes</taxon>
        <taxon>Mycobacteriales</taxon>
        <taxon>Nocardiaceae</taxon>
        <taxon>Prescottella</taxon>
    </lineage>
</organism>
<comment type="caution">
    <text evidence="1">The sequence shown here is derived from an EMBL/GenBank/DDBJ whole genome shotgun (WGS) entry which is preliminary data.</text>
</comment>
<dbReference type="Proteomes" id="UP001160334">
    <property type="component" value="Unassembled WGS sequence"/>
</dbReference>
<gene>
    <name evidence="1" type="ORF">M2280_005300</name>
</gene>
<reference evidence="1 2" key="1">
    <citation type="submission" date="2023-04" db="EMBL/GenBank/DDBJ databases">
        <title>Forest soil microbial communities from Buena Vista Peninsula, Colon Province, Panama.</title>
        <authorList>
            <person name="Bouskill N."/>
        </authorList>
    </citation>
    <scope>NUCLEOTIDE SEQUENCE [LARGE SCALE GENOMIC DNA]</scope>
    <source>
        <strain evidence="1 2">CFH S0262</strain>
    </source>
</reference>
<protein>
    <submittedName>
        <fullName evidence="1">Uncharacterized protein</fullName>
    </submittedName>
</protein>
<proteinExistence type="predicted"/>
<evidence type="ECO:0000313" key="2">
    <source>
        <dbReference type="Proteomes" id="UP001160334"/>
    </source>
</evidence>
<evidence type="ECO:0000313" key="1">
    <source>
        <dbReference type="EMBL" id="MDH6284049.1"/>
    </source>
</evidence>
<name>A0ABT6ML31_9NOCA</name>
<dbReference type="EMBL" id="JARXVC010000017">
    <property type="protein sequence ID" value="MDH6284049.1"/>
    <property type="molecule type" value="Genomic_DNA"/>
</dbReference>
<accession>A0ABT6ML31</accession>
<sequence length="46" mass="5107">MSVCRHSDCGRPIFETSDGWVHKTLFGLTRECPVASVFRRPGAPTT</sequence>
<keyword evidence="2" id="KW-1185">Reference proteome</keyword>